<dbReference type="EMBL" id="DXEL01000042">
    <property type="protein sequence ID" value="HIX74499.1"/>
    <property type="molecule type" value="Genomic_DNA"/>
</dbReference>
<protein>
    <submittedName>
        <fullName evidence="6">Glycoside hydrolase family 9 protein</fullName>
    </submittedName>
</protein>
<evidence type="ECO:0000313" key="6">
    <source>
        <dbReference type="EMBL" id="HIX74499.1"/>
    </source>
</evidence>
<evidence type="ECO:0000256" key="2">
    <source>
        <dbReference type="ARBA" id="ARBA00023277"/>
    </source>
</evidence>
<sequence length="844" mass="95340">MMKPLFPLIISLLAFGGGLYAQNFQLNKSGYFQDKGVDVMAFDDIYPEGHQGGVSLIMHGHRIATNGDIRLEETPGQWQPVPKQRERIADPQTGTIKTYLSYPDSSRHMTGFNPMIYPDLHFNYEVITKAEGNAIRVTVNLDRPIPSEYIGKVGFNLELFPGILFGKPWLMDQQGGIFPRQANGPTLESRSNATQSWDYIHSDKSIDKQANKDILGRQGDYNPIVADDIVSAPYSTGHTFTVCPDDPLLRFTVHSEGSELKLYDGRMNHNNGWFVLRAEIPAGATKEAINWLITPNVVQDWIYQPVVQTSQVGYHPNQPKKAIIEIDKRDNRIQKAQLYRLTSNGKELAMEKQPESWGQFLRYHYLSLDFSNIKESGLYQIQYGESLSSVFRIDKTVYDRGVWQPVLEYFLPVQMCHMRVNEKYRVWHDFCHMDDARMAQSMNHIDGYAQGASTLTRFKPGDVVPGLNIGGWHDAGDFDLRIESQSGEAYILSLAQEAFGVDYDATSIDQQKRITEIHQPDGKSDILQQVENGALTVIAGYNALGRLYRGIICKNLRQYVMLGDAGAMTDNQPGNEDDRWVFTEDNPSRELETASHLAAVSRVLKGFNDTLSIQALKISRELYEITRVDNRSKNAKIHAATELYLTTKETKYKDYLLAEKDYIASHIDQIGWYIGRADKAMNDKAFSETLRKALADYKGRIEEQGGETPYGIPYRPHIWGAGWNIQEFGFKQYFLHDSYPDLFKTDYIYNALNFVLGCHPGSNTASFASGVGAVSATVGYGLNRADWSYIPGGVISGTALIRPDFPELLTFPFLWQQTEYVLGGGSSHYMFLVLAAQKLLNEHD</sequence>
<reference evidence="6" key="1">
    <citation type="journal article" date="2021" name="PeerJ">
        <title>Extensive microbial diversity within the chicken gut microbiome revealed by metagenomics and culture.</title>
        <authorList>
            <person name="Gilroy R."/>
            <person name="Ravi A."/>
            <person name="Getino M."/>
            <person name="Pursley I."/>
            <person name="Horton D.L."/>
            <person name="Alikhan N.F."/>
            <person name="Baker D."/>
            <person name="Gharbi K."/>
            <person name="Hall N."/>
            <person name="Watson M."/>
            <person name="Adriaenssens E.M."/>
            <person name="Foster-Nyarko E."/>
            <person name="Jarju S."/>
            <person name="Secka A."/>
            <person name="Antonio M."/>
            <person name="Oren A."/>
            <person name="Chaudhuri R.R."/>
            <person name="La Ragione R."/>
            <person name="Hildebrand F."/>
            <person name="Pallen M.J."/>
        </authorList>
    </citation>
    <scope>NUCLEOTIDE SEQUENCE</scope>
    <source>
        <strain evidence="6">ChiGjej6B6-14162</strain>
    </source>
</reference>
<comment type="similarity">
    <text evidence="1">Belongs to the glycosyl hydrolase 9 (cellulase E) family.</text>
</comment>
<dbReference type="Gene3D" id="1.50.10.10">
    <property type="match status" value="1"/>
</dbReference>
<dbReference type="Gene3D" id="2.60.40.10">
    <property type="entry name" value="Immunoglobulins"/>
    <property type="match status" value="1"/>
</dbReference>
<dbReference type="GO" id="GO:0008810">
    <property type="term" value="F:cellulase activity"/>
    <property type="evidence" value="ECO:0007669"/>
    <property type="project" value="InterPro"/>
</dbReference>
<evidence type="ECO:0000313" key="7">
    <source>
        <dbReference type="Proteomes" id="UP000886740"/>
    </source>
</evidence>
<keyword evidence="3" id="KW-0624">Polysaccharide degradation</keyword>
<dbReference type="Proteomes" id="UP000886740">
    <property type="component" value="Unassembled WGS sequence"/>
</dbReference>
<comment type="caution">
    <text evidence="6">The sequence shown here is derived from an EMBL/GenBank/DDBJ whole genome shotgun (WGS) entry which is preliminary data.</text>
</comment>
<proteinExistence type="inferred from homology"/>
<dbReference type="GO" id="GO:0000272">
    <property type="term" value="P:polysaccharide catabolic process"/>
    <property type="evidence" value="ECO:0007669"/>
    <property type="project" value="UniProtKB-KW"/>
</dbReference>
<name>A0A9D1X7T7_9BACT</name>
<accession>A0A9D1X7T7</accession>
<keyword evidence="6" id="KW-0378">Hydrolase</keyword>
<dbReference type="InterPro" id="IPR008928">
    <property type="entry name" value="6-hairpin_glycosidase_sf"/>
</dbReference>
<gene>
    <name evidence="6" type="ORF">H9977_05655</name>
</gene>
<evidence type="ECO:0000259" key="4">
    <source>
        <dbReference type="Pfam" id="PF00759"/>
    </source>
</evidence>
<dbReference type="InterPro" id="IPR004197">
    <property type="entry name" value="Cellulase_Ig-like"/>
</dbReference>
<keyword evidence="2" id="KW-0119">Carbohydrate metabolism</keyword>
<evidence type="ECO:0000256" key="1">
    <source>
        <dbReference type="ARBA" id="ARBA00007072"/>
    </source>
</evidence>
<feature type="domain" description="Glycoside hydrolase family 9" evidence="4">
    <location>
        <begin position="426"/>
        <end position="775"/>
    </location>
</feature>
<dbReference type="SUPFAM" id="SSF48208">
    <property type="entry name" value="Six-hairpin glycosidases"/>
    <property type="match status" value="1"/>
</dbReference>
<dbReference type="InterPro" id="IPR013783">
    <property type="entry name" value="Ig-like_fold"/>
</dbReference>
<dbReference type="Pfam" id="PF02927">
    <property type="entry name" value="CelD_N"/>
    <property type="match status" value="1"/>
</dbReference>
<dbReference type="InterPro" id="IPR012341">
    <property type="entry name" value="6hp_glycosidase-like_sf"/>
</dbReference>
<dbReference type="AlphaFoldDB" id="A0A9D1X7T7"/>
<feature type="domain" description="Cellulase Ig-like" evidence="5">
    <location>
        <begin position="304"/>
        <end position="385"/>
    </location>
</feature>
<organism evidence="6 7">
    <name type="scientific">Candidatus Parabacteroides intestinipullorum</name>
    <dbReference type="NCBI Taxonomy" id="2838723"/>
    <lineage>
        <taxon>Bacteria</taxon>
        <taxon>Pseudomonadati</taxon>
        <taxon>Bacteroidota</taxon>
        <taxon>Bacteroidia</taxon>
        <taxon>Bacteroidales</taxon>
        <taxon>Tannerellaceae</taxon>
        <taxon>Parabacteroides</taxon>
    </lineage>
</organism>
<dbReference type="CDD" id="cd02850">
    <property type="entry name" value="E_set_Cellulase_N"/>
    <property type="match status" value="1"/>
</dbReference>
<reference evidence="6" key="2">
    <citation type="submission" date="2021-04" db="EMBL/GenBank/DDBJ databases">
        <authorList>
            <person name="Gilroy R."/>
        </authorList>
    </citation>
    <scope>NUCLEOTIDE SEQUENCE</scope>
    <source>
        <strain evidence="6">ChiGjej6B6-14162</strain>
    </source>
</reference>
<dbReference type="SUPFAM" id="SSF81296">
    <property type="entry name" value="E set domains"/>
    <property type="match status" value="1"/>
</dbReference>
<dbReference type="InterPro" id="IPR014756">
    <property type="entry name" value="Ig_E-set"/>
</dbReference>
<dbReference type="Pfam" id="PF00759">
    <property type="entry name" value="Glyco_hydro_9"/>
    <property type="match status" value="1"/>
</dbReference>
<evidence type="ECO:0000256" key="3">
    <source>
        <dbReference type="ARBA" id="ARBA00023326"/>
    </source>
</evidence>
<evidence type="ECO:0000259" key="5">
    <source>
        <dbReference type="Pfam" id="PF02927"/>
    </source>
</evidence>
<dbReference type="InterPro" id="IPR001701">
    <property type="entry name" value="Glyco_hydro_9"/>
</dbReference>